<feature type="compositionally biased region" description="Gly residues" evidence="1">
    <location>
        <begin position="207"/>
        <end position="219"/>
    </location>
</feature>
<accession>A0ABN1G271</accession>
<proteinExistence type="predicted"/>
<feature type="region of interest" description="Disordered" evidence="1">
    <location>
        <begin position="549"/>
        <end position="570"/>
    </location>
</feature>
<keyword evidence="3" id="KW-1185">Reference proteome</keyword>
<feature type="compositionally biased region" description="Acidic residues" evidence="1">
    <location>
        <begin position="169"/>
        <end position="178"/>
    </location>
</feature>
<evidence type="ECO:0000313" key="3">
    <source>
        <dbReference type="Proteomes" id="UP001500957"/>
    </source>
</evidence>
<dbReference type="InterPro" id="IPR036465">
    <property type="entry name" value="vWFA_dom_sf"/>
</dbReference>
<feature type="compositionally biased region" description="Low complexity" evidence="1">
    <location>
        <begin position="242"/>
        <end position="252"/>
    </location>
</feature>
<gene>
    <name evidence="2" type="ORF">GCM10009547_00070</name>
</gene>
<organism evidence="2 3">
    <name type="scientific">Sporichthya brevicatena</name>
    <dbReference type="NCBI Taxonomy" id="171442"/>
    <lineage>
        <taxon>Bacteria</taxon>
        <taxon>Bacillati</taxon>
        <taxon>Actinomycetota</taxon>
        <taxon>Actinomycetes</taxon>
        <taxon>Sporichthyales</taxon>
        <taxon>Sporichthyaceae</taxon>
        <taxon>Sporichthya</taxon>
    </lineage>
</organism>
<dbReference type="PANTHER" id="PTHR41248:SF1">
    <property type="entry name" value="NORD PROTEIN"/>
    <property type="match status" value="1"/>
</dbReference>
<dbReference type="SUPFAM" id="SSF53300">
    <property type="entry name" value="vWA-like"/>
    <property type="match status" value="1"/>
</dbReference>
<dbReference type="PANTHER" id="PTHR41248">
    <property type="entry name" value="NORD PROTEIN"/>
    <property type="match status" value="1"/>
</dbReference>
<feature type="region of interest" description="Disordered" evidence="1">
    <location>
        <begin position="203"/>
        <end position="252"/>
    </location>
</feature>
<dbReference type="Proteomes" id="UP001500957">
    <property type="component" value="Unassembled WGS sequence"/>
</dbReference>
<sequence length="570" mass="60993">MLDELDRLNLLASAVAGRSVTVSPAAGERAWTDGRTIFVPPSDPDLLEATVLVQAALIASGGLDIGILKRLTGHRRLHPHYLALEVARAAVTVPVLPPRVAARVAEVVPGPCAGSAAESLAWAQERRRPIVAPPAWFGELRPGQVRRAAAADSGSAPVSPADDLRLDEGVPELDPDEAESSRVLEMLSMPGSSPLSSIFRKMLGMGRSPGEGGGGGGDNSTGEDRGPGRPGEHARRLATTLPPRVVDSRPVPRGAHYPEWDVRRQVLRPDRCVVAEFDPPASELDGSPLVVEDRALRRQLAALGHAAEYRTGHETGDVLDLNALVDLVADRAAGDTREARIYAQPRRTGRDLGVLVLLDATSSSADSVDGRRQYDEHRRIVDGLTGALDRLGNPVAAFGFLSAGRQDVRFLRVKSFADRYDAGARRRLACIEPHGFTRLGAAVRHATAVLEREAGTTRRLLVMVGDGFPYESDYEGDYAEADCRHALDAAIARGIGCVRISVDAGHDPDPAVDRIWQDLPQARLVDAGALPAQIRPLFARAVRTAAASRRSIRSAEAPAPTRRRLGGVRA</sequence>
<dbReference type="RefSeq" id="WP_344600264.1">
    <property type="nucleotide sequence ID" value="NZ_BAAAHE010000001.1"/>
</dbReference>
<evidence type="ECO:0000313" key="2">
    <source>
        <dbReference type="EMBL" id="GAA0602655.1"/>
    </source>
</evidence>
<reference evidence="2 3" key="1">
    <citation type="journal article" date="2019" name="Int. J. Syst. Evol. Microbiol.">
        <title>The Global Catalogue of Microorganisms (GCM) 10K type strain sequencing project: providing services to taxonomists for standard genome sequencing and annotation.</title>
        <authorList>
            <consortium name="The Broad Institute Genomics Platform"/>
            <consortium name="The Broad Institute Genome Sequencing Center for Infectious Disease"/>
            <person name="Wu L."/>
            <person name="Ma J."/>
        </authorList>
    </citation>
    <scope>NUCLEOTIDE SEQUENCE [LARGE SCALE GENOMIC DNA]</scope>
    <source>
        <strain evidence="2 3">JCM 10671</strain>
    </source>
</reference>
<dbReference type="InterPro" id="IPR051928">
    <property type="entry name" value="NorD/CobT"/>
</dbReference>
<feature type="compositionally biased region" description="Basic residues" evidence="1">
    <location>
        <begin position="561"/>
        <end position="570"/>
    </location>
</feature>
<feature type="compositionally biased region" description="Basic and acidic residues" evidence="1">
    <location>
        <begin position="222"/>
        <end position="235"/>
    </location>
</feature>
<dbReference type="EMBL" id="BAAAHE010000001">
    <property type="protein sequence ID" value="GAA0602655.1"/>
    <property type="molecule type" value="Genomic_DNA"/>
</dbReference>
<feature type="compositionally biased region" description="Low complexity" evidence="1">
    <location>
        <begin position="549"/>
        <end position="559"/>
    </location>
</feature>
<feature type="region of interest" description="Disordered" evidence="1">
    <location>
        <begin position="147"/>
        <end position="180"/>
    </location>
</feature>
<comment type="caution">
    <text evidence="2">The sequence shown here is derived from an EMBL/GenBank/DDBJ whole genome shotgun (WGS) entry which is preliminary data.</text>
</comment>
<evidence type="ECO:0008006" key="4">
    <source>
        <dbReference type="Google" id="ProtNLM"/>
    </source>
</evidence>
<protein>
    <recommendedName>
        <fullName evidence="4">VWFA domain-containing protein</fullName>
    </recommendedName>
</protein>
<name>A0ABN1G271_9ACTN</name>
<evidence type="ECO:0000256" key="1">
    <source>
        <dbReference type="SAM" id="MobiDB-lite"/>
    </source>
</evidence>